<evidence type="ECO:0000256" key="7">
    <source>
        <dbReference type="SAM" id="SignalP"/>
    </source>
</evidence>
<comment type="caution">
    <text evidence="10">The sequence shown here is derived from an EMBL/GenBank/DDBJ whole genome shotgun (WGS) entry which is preliminary data.</text>
</comment>
<dbReference type="Proteomes" id="UP001589645">
    <property type="component" value="Unassembled WGS sequence"/>
</dbReference>
<reference evidence="10 11" key="1">
    <citation type="submission" date="2024-09" db="EMBL/GenBank/DDBJ databases">
        <authorList>
            <person name="Sun Q."/>
            <person name="Mori K."/>
        </authorList>
    </citation>
    <scope>NUCLEOTIDE SEQUENCE [LARGE SCALE GENOMIC DNA]</scope>
    <source>
        <strain evidence="10 11">CECT 8064</strain>
    </source>
</reference>
<proteinExistence type="inferred from homology"/>
<feature type="domain" description="Glycoside hydrolase family 3 C-terminal" evidence="9">
    <location>
        <begin position="384"/>
        <end position="650"/>
    </location>
</feature>
<protein>
    <submittedName>
        <fullName evidence="10">Glycoside hydrolase family 3 protein</fullName>
    </submittedName>
</protein>
<dbReference type="InterPro" id="IPR036962">
    <property type="entry name" value="Glyco_hydro_3_N_sf"/>
</dbReference>
<dbReference type="Gene3D" id="3.20.20.300">
    <property type="entry name" value="Glycoside hydrolase, family 3, N-terminal domain"/>
    <property type="match status" value="1"/>
</dbReference>
<keyword evidence="11" id="KW-1185">Reference proteome</keyword>
<sequence>MKNSGFKFNPIMLALAVAIAATGCSDDDDNNDAPSPGNGETSSYRARATQMVEQMSVSEKLDVVSGPGSDQPINLTHDVSGAAGYINGVVNDNLNIPAVKLADGPAGLRINPTREGDSNTYYATAWPIGSVLASTWDKQLVEQVGEGQGNEGLEYGIDILLAPGMNIQRNPLNGRNFEYYSEDPILSGKMGTAMVNGMQSQGVAATIKHFVANVSETDRYYVDDIVEPRAMREIYLRGFQLAITNAHPLSLMTSFNKVNGTYVNERYDMLRSILRDEWGYEGLVMSDWYAGNIFAMNPLVPADPDAAVKQQMAGNNLLQPGNAKESLQQAYDAGTLTDDALDQNVIDILTQVQQTPTYRGYEYTNQPDLDSHAALARQVAAEGTILLKNTDTTLPITSGASLATFGVNQVNLYKGGTGSGDVNSAYAVNLLDGLSQQYQLNAELVDYYQRYFEENQYEEEVFFNTIIKCDDPMVSDNSDLMALVEDAAQHNDAAVISFGRQAGEADDRDSGRGDYLLSDSELDMVQQVSQAFHAQGKKVIVVLNVNGVIDTSEWATDVDAILLPYMGGQESGNAVADVLSGEVNPSGKLAQTMPLSYDDVPSSSTFEGLDTDSDGVIDETHMNEGIYVGYRYYTSFDVDVAYPFGYGLSYTTFDYGQPTIVENTLSTD</sequence>
<dbReference type="RefSeq" id="WP_390195237.1">
    <property type="nucleotide sequence ID" value="NZ_JBHMEP010000007.1"/>
</dbReference>
<dbReference type="PRINTS" id="PR00133">
    <property type="entry name" value="GLHYDRLASE3"/>
</dbReference>
<evidence type="ECO:0000256" key="2">
    <source>
        <dbReference type="ARBA" id="ARBA00022801"/>
    </source>
</evidence>
<dbReference type="InterPro" id="IPR017853">
    <property type="entry name" value="GH"/>
</dbReference>
<gene>
    <name evidence="10" type="ORF">ACFFUV_17540</name>
</gene>
<accession>A0ABV5HRA3</accession>
<feature type="chain" id="PRO_5047419685" evidence="7">
    <location>
        <begin position="21"/>
        <end position="668"/>
    </location>
</feature>
<evidence type="ECO:0000256" key="4">
    <source>
        <dbReference type="ARBA" id="ARBA00023295"/>
    </source>
</evidence>
<dbReference type="InterPro" id="IPR001764">
    <property type="entry name" value="Glyco_hydro_3_N"/>
</dbReference>
<comment type="similarity">
    <text evidence="1 5">Belongs to the glycosyl hydrolase 3 family.</text>
</comment>
<feature type="domain" description="Glycoside hydrolase family 3 N-terminal" evidence="8">
    <location>
        <begin position="122"/>
        <end position="349"/>
    </location>
</feature>
<keyword evidence="7" id="KW-0732">Signal</keyword>
<organism evidence="10 11">
    <name type="scientific">Vibrio olivae</name>
    <dbReference type="NCBI Taxonomy" id="1243002"/>
    <lineage>
        <taxon>Bacteria</taxon>
        <taxon>Pseudomonadati</taxon>
        <taxon>Pseudomonadota</taxon>
        <taxon>Gammaproteobacteria</taxon>
        <taxon>Vibrionales</taxon>
        <taxon>Vibrionaceae</taxon>
        <taxon>Vibrio</taxon>
    </lineage>
</organism>
<feature type="region of interest" description="Disordered" evidence="6">
    <location>
        <begin position="26"/>
        <end position="45"/>
    </location>
</feature>
<dbReference type="PROSITE" id="PS51257">
    <property type="entry name" value="PROKAR_LIPOPROTEIN"/>
    <property type="match status" value="1"/>
</dbReference>
<evidence type="ECO:0000256" key="1">
    <source>
        <dbReference type="ARBA" id="ARBA00005336"/>
    </source>
</evidence>
<evidence type="ECO:0000256" key="3">
    <source>
        <dbReference type="ARBA" id="ARBA00023277"/>
    </source>
</evidence>
<feature type="signal peptide" evidence="7">
    <location>
        <begin position="1"/>
        <end position="20"/>
    </location>
</feature>
<dbReference type="SUPFAM" id="SSF51445">
    <property type="entry name" value="(Trans)glycosidases"/>
    <property type="match status" value="1"/>
</dbReference>
<evidence type="ECO:0000313" key="11">
    <source>
        <dbReference type="Proteomes" id="UP001589645"/>
    </source>
</evidence>
<evidence type="ECO:0000256" key="6">
    <source>
        <dbReference type="SAM" id="MobiDB-lite"/>
    </source>
</evidence>
<dbReference type="Gene3D" id="3.40.50.1700">
    <property type="entry name" value="Glycoside hydrolase family 3 C-terminal domain"/>
    <property type="match status" value="1"/>
</dbReference>
<dbReference type="SUPFAM" id="SSF52279">
    <property type="entry name" value="Beta-D-glucan exohydrolase, C-terminal domain"/>
    <property type="match status" value="1"/>
</dbReference>
<dbReference type="Pfam" id="PF00933">
    <property type="entry name" value="Glyco_hydro_3"/>
    <property type="match status" value="1"/>
</dbReference>
<keyword evidence="4 5" id="KW-0326">Glycosidase</keyword>
<dbReference type="InterPro" id="IPR019800">
    <property type="entry name" value="Glyco_hydro_3_AS"/>
</dbReference>
<dbReference type="EMBL" id="JBHMEP010000007">
    <property type="protein sequence ID" value="MFB9136774.1"/>
    <property type="molecule type" value="Genomic_DNA"/>
</dbReference>
<evidence type="ECO:0000313" key="10">
    <source>
        <dbReference type="EMBL" id="MFB9136774.1"/>
    </source>
</evidence>
<evidence type="ECO:0000259" key="9">
    <source>
        <dbReference type="Pfam" id="PF01915"/>
    </source>
</evidence>
<dbReference type="PANTHER" id="PTHR42715:SF10">
    <property type="entry name" value="BETA-GLUCOSIDASE"/>
    <property type="match status" value="1"/>
</dbReference>
<dbReference type="PANTHER" id="PTHR42715">
    <property type="entry name" value="BETA-GLUCOSIDASE"/>
    <property type="match status" value="1"/>
</dbReference>
<dbReference type="InterPro" id="IPR036881">
    <property type="entry name" value="Glyco_hydro_3_C_sf"/>
</dbReference>
<dbReference type="Pfam" id="PF01915">
    <property type="entry name" value="Glyco_hydro_3_C"/>
    <property type="match status" value="1"/>
</dbReference>
<evidence type="ECO:0000256" key="5">
    <source>
        <dbReference type="RuleBase" id="RU361161"/>
    </source>
</evidence>
<name>A0ABV5HRA3_9VIBR</name>
<dbReference type="GO" id="GO:0016787">
    <property type="term" value="F:hydrolase activity"/>
    <property type="evidence" value="ECO:0007669"/>
    <property type="project" value="UniProtKB-KW"/>
</dbReference>
<dbReference type="InterPro" id="IPR002772">
    <property type="entry name" value="Glyco_hydro_3_C"/>
</dbReference>
<dbReference type="PROSITE" id="PS00775">
    <property type="entry name" value="GLYCOSYL_HYDROL_F3"/>
    <property type="match status" value="1"/>
</dbReference>
<keyword evidence="2 5" id="KW-0378">Hydrolase</keyword>
<evidence type="ECO:0000259" key="8">
    <source>
        <dbReference type="Pfam" id="PF00933"/>
    </source>
</evidence>
<dbReference type="InterPro" id="IPR050288">
    <property type="entry name" value="Cellulose_deg_GH3"/>
</dbReference>
<keyword evidence="3" id="KW-0119">Carbohydrate metabolism</keyword>